<dbReference type="PANTHER" id="PTHR43388">
    <property type="entry name" value="HYDROGENASE MATURATION FACTOR HOXX"/>
    <property type="match status" value="1"/>
</dbReference>
<dbReference type="Proteomes" id="UP001596119">
    <property type="component" value="Unassembled WGS sequence"/>
</dbReference>
<feature type="domain" description="Formyl transferase C-terminal" evidence="1">
    <location>
        <begin position="196"/>
        <end position="284"/>
    </location>
</feature>
<dbReference type="SUPFAM" id="SSF52096">
    <property type="entry name" value="ClpP/crotonase"/>
    <property type="match status" value="1"/>
</dbReference>
<dbReference type="SUPFAM" id="SSF50486">
    <property type="entry name" value="FMT C-terminal domain-like"/>
    <property type="match status" value="1"/>
</dbReference>
<dbReference type="EMBL" id="JBHSQK010000058">
    <property type="protein sequence ID" value="MFC5950901.1"/>
    <property type="molecule type" value="Genomic_DNA"/>
</dbReference>
<dbReference type="InterPro" id="IPR047180">
    <property type="entry name" value="HoxX-like"/>
</dbReference>
<sequence>MQRRARSAVLPPLVDYPEKYVRILLLCSSYNGLTQRVWTELREDGHHLDVRLAHDEAAIRKAVETTRPELVLCPFLKERVPEDVWRGHRVVVIHPGPLGDRGPSSIDWAITDAEPVWGVTALQAVEEMDAGPIWGHRTFPMPAEPPRKSAVYNGPVADAALELAREVVAKAQDPSFEPVPAESFGDAVIGRLRPTMKQTDRAFSWEDPTDHVLRRVRAGDGSPGVRSELAGVPLSVFDAHRGSATPGAPGSIALRRHGAVLVRTGDGAVWIGHARVPGGVKLPTATVLGAALDGALDEVPESLERPTGPSDGYREISYRRVGPDGCVGIVRADLYNGAMSAGQGHRVAAALRHAAAQDTRVLVFEGGEIFSNGIHLNVAEGRPDPAGESWRNINAINDVCRELLTCTSQLVVTAVGGPAGAGGVMMALGADTVLLRRGAVLNPHYRNMGLTGSEYWTYALPRRVGPSDAIRFTRDCLPVGAAEALRTGLVDEVLDGDRTAFDEQVVEHAVRLATGDGYAAALAAKQAAREADELRRPLETYRVQELAEMSRDMFDDRFGYARLRHEFVTKAKDTSYDDPTIARSVREAVAEAETGLAEPVVTGIAG</sequence>
<protein>
    <submittedName>
        <fullName evidence="2">Hydrogenase maturation protein</fullName>
    </submittedName>
</protein>
<keyword evidence="3" id="KW-1185">Reference proteome</keyword>
<evidence type="ECO:0000313" key="2">
    <source>
        <dbReference type="EMBL" id="MFC5950901.1"/>
    </source>
</evidence>
<dbReference type="InterPro" id="IPR029045">
    <property type="entry name" value="ClpP/crotonase-like_dom_sf"/>
</dbReference>
<dbReference type="InterPro" id="IPR036477">
    <property type="entry name" value="Formyl_transf_N_sf"/>
</dbReference>
<dbReference type="Gene3D" id="3.40.50.12230">
    <property type="match status" value="1"/>
</dbReference>
<name>A0ABW1IB30_9PSEU</name>
<comment type="caution">
    <text evidence="2">The sequence shown here is derived from an EMBL/GenBank/DDBJ whole genome shotgun (WGS) entry which is preliminary data.</text>
</comment>
<dbReference type="SUPFAM" id="SSF53328">
    <property type="entry name" value="Formyltransferase"/>
    <property type="match status" value="1"/>
</dbReference>
<proteinExistence type="predicted"/>
<organism evidence="2 3">
    <name type="scientific">Pseudonocardia lutea</name>
    <dbReference type="NCBI Taxonomy" id="2172015"/>
    <lineage>
        <taxon>Bacteria</taxon>
        <taxon>Bacillati</taxon>
        <taxon>Actinomycetota</taxon>
        <taxon>Actinomycetes</taxon>
        <taxon>Pseudonocardiales</taxon>
        <taxon>Pseudonocardiaceae</taxon>
        <taxon>Pseudonocardia</taxon>
    </lineage>
</organism>
<evidence type="ECO:0000313" key="3">
    <source>
        <dbReference type="Proteomes" id="UP001596119"/>
    </source>
</evidence>
<dbReference type="CDD" id="cd08650">
    <property type="entry name" value="FMT_core_HypX_N"/>
    <property type="match status" value="1"/>
</dbReference>
<accession>A0ABW1IB30</accession>
<dbReference type="RefSeq" id="WP_379568352.1">
    <property type="nucleotide sequence ID" value="NZ_JBHSQK010000058.1"/>
</dbReference>
<dbReference type="Gene3D" id="3.90.226.10">
    <property type="entry name" value="2-enoyl-CoA Hydratase, Chain A, domain 1"/>
    <property type="match status" value="1"/>
</dbReference>
<dbReference type="CDD" id="cd06558">
    <property type="entry name" value="crotonase-like"/>
    <property type="match status" value="1"/>
</dbReference>
<dbReference type="Pfam" id="PF02911">
    <property type="entry name" value="Formyl_trans_C"/>
    <property type="match status" value="1"/>
</dbReference>
<dbReference type="PIRSF" id="PIRSF006787">
    <property type="entry name" value="Hydrgn_mat_HoxX"/>
    <property type="match status" value="1"/>
</dbReference>
<dbReference type="PANTHER" id="PTHR43388:SF1">
    <property type="entry name" value="HYDROGENASE MATURATION FACTOR HOXX"/>
    <property type="match status" value="1"/>
</dbReference>
<dbReference type="InterPro" id="IPR011034">
    <property type="entry name" value="Formyl_transferase-like_C_sf"/>
</dbReference>
<reference evidence="3" key="1">
    <citation type="journal article" date="2019" name="Int. J. Syst. Evol. Microbiol.">
        <title>The Global Catalogue of Microorganisms (GCM) 10K type strain sequencing project: providing services to taxonomists for standard genome sequencing and annotation.</title>
        <authorList>
            <consortium name="The Broad Institute Genomics Platform"/>
            <consortium name="The Broad Institute Genome Sequencing Center for Infectious Disease"/>
            <person name="Wu L."/>
            <person name="Ma J."/>
        </authorList>
    </citation>
    <scope>NUCLEOTIDE SEQUENCE [LARGE SCALE GENOMIC DNA]</scope>
    <source>
        <strain evidence="3">CGMCC 4.7397</strain>
    </source>
</reference>
<dbReference type="Pfam" id="PF00378">
    <property type="entry name" value="ECH_1"/>
    <property type="match status" value="1"/>
</dbReference>
<dbReference type="CDD" id="cd08701">
    <property type="entry name" value="FMT_C_HypX"/>
    <property type="match status" value="1"/>
</dbReference>
<evidence type="ECO:0000259" key="1">
    <source>
        <dbReference type="Pfam" id="PF02911"/>
    </source>
</evidence>
<dbReference type="InterPro" id="IPR005793">
    <property type="entry name" value="Formyl_trans_C"/>
</dbReference>
<gene>
    <name evidence="2" type="ORF">ACFQH9_21765</name>
</gene>
<dbReference type="InterPro" id="IPR009188">
    <property type="entry name" value="NiFe-hyd_mat_HypX/HoxX"/>
</dbReference>
<dbReference type="InterPro" id="IPR001753">
    <property type="entry name" value="Enoyl-CoA_hydra/iso"/>
</dbReference>